<name>A0ABP8YTU9_9MICO</name>
<comment type="similarity">
    <text evidence="2">Belongs to the UPF0324 family.</text>
</comment>
<keyword evidence="4 7" id="KW-0812">Transmembrane</keyword>
<feature type="transmembrane region" description="Helical" evidence="7">
    <location>
        <begin position="109"/>
        <end position="135"/>
    </location>
</feature>
<evidence type="ECO:0000313" key="9">
    <source>
        <dbReference type="Proteomes" id="UP001500956"/>
    </source>
</evidence>
<evidence type="ECO:0000256" key="6">
    <source>
        <dbReference type="ARBA" id="ARBA00023136"/>
    </source>
</evidence>
<feature type="transmembrane region" description="Helical" evidence="7">
    <location>
        <begin position="289"/>
        <end position="309"/>
    </location>
</feature>
<proteinExistence type="inferred from homology"/>
<evidence type="ECO:0000256" key="1">
    <source>
        <dbReference type="ARBA" id="ARBA00004651"/>
    </source>
</evidence>
<dbReference type="RefSeq" id="WP_172153041.1">
    <property type="nucleotide sequence ID" value="NZ_BAABID010000017.1"/>
</dbReference>
<feature type="transmembrane region" description="Helical" evidence="7">
    <location>
        <begin position="36"/>
        <end position="53"/>
    </location>
</feature>
<evidence type="ECO:0000256" key="3">
    <source>
        <dbReference type="ARBA" id="ARBA00022475"/>
    </source>
</evidence>
<reference evidence="9" key="1">
    <citation type="journal article" date="2019" name="Int. J. Syst. Evol. Microbiol.">
        <title>The Global Catalogue of Microorganisms (GCM) 10K type strain sequencing project: providing services to taxonomists for standard genome sequencing and annotation.</title>
        <authorList>
            <consortium name="The Broad Institute Genomics Platform"/>
            <consortium name="The Broad Institute Genome Sequencing Center for Infectious Disease"/>
            <person name="Wu L."/>
            <person name="Ma J."/>
        </authorList>
    </citation>
    <scope>NUCLEOTIDE SEQUENCE [LARGE SCALE GENOMIC DNA]</scope>
    <source>
        <strain evidence="9">JCM 18063</strain>
    </source>
</reference>
<protein>
    <submittedName>
        <fullName evidence="8">Sulfate exporter family transporter</fullName>
    </submittedName>
</protein>
<sequence length="371" mass="36633">MTRLLPGLGLATVATAVLLAAAPALTAAAPALSPLVVALLAGAVVGSALAWSARRGTPDSGATGRAAVGPAARFLAATAPGTSWTARHVLRAGVVLLGLQLSVGDVLDLAWRGLAVVATTVAVTFAGTLALGRWLRVPRDAALLVATGFSICGAAAVSAMTGVLDRFPGRRREEADRSDAVAAALALVALYGTAAVVVLPWLAGLLGLSDAQAGLWIGASVQEVAQVVAAAGSLAGATALATATVAKLARVALLAPLVATVGAVRSRRVARTATTEPGRDDGVRRPAPVPGFMVGFLAAVALSSLGIVPAPVLDVAAALTTALFVAAMFALGLGVDVPRLVRTGRRPLLLGACSAVVVAGTALAAVLVLTP</sequence>
<feature type="transmembrane region" description="Helical" evidence="7">
    <location>
        <begin position="347"/>
        <end position="369"/>
    </location>
</feature>
<gene>
    <name evidence="8" type="ORF">GCM10023216_29920</name>
</gene>
<feature type="transmembrane region" description="Helical" evidence="7">
    <location>
        <begin position="181"/>
        <end position="204"/>
    </location>
</feature>
<evidence type="ECO:0000256" key="7">
    <source>
        <dbReference type="SAM" id="Phobius"/>
    </source>
</evidence>
<dbReference type="Proteomes" id="UP001500956">
    <property type="component" value="Unassembled WGS sequence"/>
</dbReference>
<accession>A0ABP8YTU9</accession>
<comment type="subcellular location">
    <subcellularLocation>
        <location evidence="1">Cell membrane</location>
        <topology evidence="1">Multi-pass membrane protein</topology>
    </subcellularLocation>
</comment>
<organism evidence="8 9">
    <name type="scientific">Isoptericola chiayiensis</name>
    <dbReference type="NCBI Taxonomy" id="579446"/>
    <lineage>
        <taxon>Bacteria</taxon>
        <taxon>Bacillati</taxon>
        <taxon>Actinomycetota</taxon>
        <taxon>Actinomycetes</taxon>
        <taxon>Micrococcales</taxon>
        <taxon>Promicromonosporaceae</taxon>
        <taxon>Isoptericola</taxon>
    </lineage>
</organism>
<keyword evidence="3" id="KW-1003">Cell membrane</keyword>
<evidence type="ECO:0000256" key="5">
    <source>
        <dbReference type="ARBA" id="ARBA00022989"/>
    </source>
</evidence>
<dbReference type="PANTHER" id="PTHR30106">
    <property type="entry name" value="INNER MEMBRANE PROTEIN YEIH-RELATED"/>
    <property type="match status" value="1"/>
</dbReference>
<evidence type="ECO:0000256" key="2">
    <source>
        <dbReference type="ARBA" id="ARBA00007977"/>
    </source>
</evidence>
<evidence type="ECO:0000256" key="4">
    <source>
        <dbReference type="ARBA" id="ARBA00022692"/>
    </source>
</evidence>
<dbReference type="PANTHER" id="PTHR30106:SF2">
    <property type="entry name" value="UPF0324 INNER MEMBRANE PROTEIN YEIH"/>
    <property type="match status" value="1"/>
</dbReference>
<comment type="caution">
    <text evidence="8">The sequence shown here is derived from an EMBL/GenBank/DDBJ whole genome shotgun (WGS) entry which is preliminary data.</text>
</comment>
<evidence type="ECO:0000313" key="8">
    <source>
        <dbReference type="EMBL" id="GAA4735108.1"/>
    </source>
</evidence>
<dbReference type="InterPro" id="IPR018383">
    <property type="entry name" value="UPF0324_pro"/>
</dbReference>
<dbReference type="Pfam" id="PF03601">
    <property type="entry name" value="Cons_hypoth698"/>
    <property type="match status" value="1"/>
</dbReference>
<feature type="transmembrane region" description="Helical" evidence="7">
    <location>
        <begin position="141"/>
        <end position="160"/>
    </location>
</feature>
<keyword evidence="6 7" id="KW-0472">Membrane</keyword>
<feature type="transmembrane region" description="Helical" evidence="7">
    <location>
        <begin position="315"/>
        <end position="335"/>
    </location>
</feature>
<keyword evidence="9" id="KW-1185">Reference proteome</keyword>
<keyword evidence="5 7" id="KW-1133">Transmembrane helix</keyword>
<dbReference type="EMBL" id="BAABID010000017">
    <property type="protein sequence ID" value="GAA4735108.1"/>
    <property type="molecule type" value="Genomic_DNA"/>
</dbReference>